<evidence type="ECO:0000256" key="2">
    <source>
        <dbReference type="SAM" id="MobiDB-lite"/>
    </source>
</evidence>
<keyword evidence="3" id="KW-0472">Membrane</keyword>
<organism evidence="4 5">
    <name type="scientific">Phlebiopsis gigantea (strain 11061_1 CR5-6)</name>
    <name type="common">White-rot fungus</name>
    <name type="synonym">Peniophora gigantea</name>
    <dbReference type="NCBI Taxonomy" id="745531"/>
    <lineage>
        <taxon>Eukaryota</taxon>
        <taxon>Fungi</taxon>
        <taxon>Dikarya</taxon>
        <taxon>Basidiomycota</taxon>
        <taxon>Agaricomycotina</taxon>
        <taxon>Agaricomycetes</taxon>
        <taxon>Polyporales</taxon>
        <taxon>Phanerochaetaceae</taxon>
        <taxon>Phlebiopsis</taxon>
    </lineage>
</organism>
<feature type="transmembrane region" description="Helical" evidence="3">
    <location>
        <begin position="29"/>
        <end position="51"/>
    </location>
</feature>
<feature type="coiled-coil region" evidence="1">
    <location>
        <begin position="176"/>
        <end position="203"/>
    </location>
</feature>
<protein>
    <submittedName>
        <fullName evidence="4">Uncharacterized protein</fullName>
    </submittedName>
</protein>
<evidence type="ECO:0000313" key="4">
    <source>
        <dbReference type="EMBL" id="KIP04434.1"/>
    </source>
</evidence>
<proteinExistence type="predicted"/>
<accession>A0A0C3NHW2</accession>
<keyword evidence="3" id="KW-0812">Transmembrane</keyword>
<reference evidence="4 5" key="1">
    <citation type="journal article" date="2014" name="PLoS Genet.">
        <title>Analysis of the Phlebiopsis gigantea genome, transcriptome and secretome provides insight into its pioneer colonization strategies of wood.</title>
        <authorList>
            <person name="Hori C."/>
            <person name="Ishida T."/>
            <person name="Igarashi K."/>
            <person name="Samejima M."/>
            <person name="Suzuki H."/>
            <person name="Master E."/>
            <person name="Ferreira P."/>
            <person name="Ruiz-Duenas F.J."/>
            <person name="Held B."/>
            <person name="Canessa P."/>
            <person name="Larrondo L.F."/>
            <person name="Schmoll M."/>
            <person name="Druzhinina I.S."/>
            <person name="Kubicek C.P."/>
            <person name="Gaskell J.A."/>
            <person name="Kersten P."/>
            <person name="St John F."/>
            <person name="Glasner J."/>
            <person name="Sabat G."/>
            <person name="Splinter BonDurant S."/>
            <person name="Syed K."/>
            <person name="Yadav J."/>
            <person name="Mgbeahuruike A.C."/>
            <person name="Kovalchuk A."/>
            <person name="Asiegbu F.O."/>
            <person name="Lackner G."/>
            <person name="Hoffmeister D."/>
            <person name="Rencoret J."/>
            <person name="Gutierrez A."/>
            <person name="Sun H."/>
            <person name="Lindquist E."/>
            <person name="Barry K."/>
            <person name="Riley R."/>
            <person name="Grigoriev I.V."/>
            <person name="Henrissat B."/>
            <person name="Kues U."/>
            <person name="Berka R.M."/>
            <person name="Martinez A.T."/>
            <person name="Covert S.F."/>
            <person name="Blanchette R.A."/>
            <person name="Cullen D."/>
        </authorList>
    </citation>
    <scope>NUCLEOTIDE SEQUENCE [LARGE SCALE GENOMIC DNA]</scope>
    <source>
        <strain evidence="4 5">11061_1 CR5-6</strain>
    </source>
</reference>
<dbReference type="EMBL" id="KN840574">
    <property type="protein sequence ID" value="KIP04434.1"/>
    <property type="molecule type" value="Genomic_DNA"/>
</dbReference>
<name>A0A0C3NHW2_PHLG1</name>
<evidence type="ECO:0000313" key="5">
    <source>
        <dbReference type="Proteomes" id="UP000053257"/>
    </source>
</evidence>
<keyword evidence="3" id="KW-1133">Transmembrane helix</keyword>
<dbReference type="HOGENOM" id="CLU_628674_0_0_1"/>
<keyword evidence="1" id="KW-0175">Coiled coil</keyword>
<evidence type="ECO:0000256" key="1">
    <source>
        <dbReference type="SAM" id="Coils"/>
    </source>
</evidence>
<gene>
    <name evidence="4" type="ORF">PHLGIDRAFT_193699</name>
</gene>
<feature type="region of interest" description="Disordered" evidence="2">
    <location>
        <begin position="371"/>
        <end position="396"/>
    </location>
</feature>
<dbReference type="Proteomes" id="UP000053257">
    <property type="component" value="Unassembled WGS sequence"/>
</dbReference>
<evidence type="ECO:0000256" key="3">
    <source>
        <dbReference type="SAM" id="Phobius"/>
    </source>
</evidence>
<sequence>MDTSTLIGTYAFFEHLWEALLDATLDDGLLTGAIAGVVISLTVAGMLWLIVGSRHQSERLDLMKTVMETRQELLKVSSLYSVQCQVAEGFQHKLRKMESDMGTSVKHWQGTADAAYQTLRRTEGRSSRLVSEQDSTILSLNIQLHDLKQNSDSLSAAVNELHGKLAAATMSGHVQQATYERDLANAREAIRLLREEMSEKDDETQAAFEVNRLATLALTEELQETRDTLGSQYLVIKTLHEEVARARQDHNDLQESLSFALKEQEFARHAYEAQVSRLQSELELAQDENELLRDEVCALKADNARDFHLYAQDEITTLAAQRDEANAHLEDLSNSTMTLVQSYRTLEADHNRLVVQLRYLREFHANHDSPTPGADFAFSPPPDLSPSRSVSLSPEAVSPDTHLVRSLMHSLAQDSLSSCGSPDVFGSSSVRSEAVI</sequence>
<feature type="region of interest" description="Disordered" evidence="2">
    <location>
        <begin position="417"/>
        <end position="436"/>
    </location>
</feature>
<keyword evidence="5" id="KW-1185">Reference proteome</keyword>
<dbReference type="AlphaFoldDB" id="A0A0C3NHW2"/>
<feature type="coiled-coil region" evidence="1">
    <location>
        <begin position="236"/>
        <end position="335"/>
    </location>
</feature>